<organism evidence="2 3">
    <name type="scientific">Reticulomyxa filosa</name>
    <dbReference type="NCBI Taxonomy" id="46433"/>
    <lineage>
        <taxon>Eukaryota</taxon>
        <taxon>Sar</taxon>
        <taxon>Rhizaria</taxon>
        <taxon>Retaria</taxon>
        <taxon>Foraminifera</taxon>
        <taxon>Monothalamids</taxon>
        <taxon>Reticulomyxidae</taxon>
        <taxon>Reticulomyxa</taxon>
    </lineage>
</organism>
<feature type="compositionally biased region" description="Acidic residues" evidence="1">
    <location>
        <begin position="396"/>
        <end position="423"/>
    </location>
</feature>
<keyword evidence="3" id="KW-1185">Reference proteome</keyword>
<comment type="caution">
    <text evidence="2">The sequence shown here is derived from an EMBL/GenBank/DDBJ whole genome shotgun (WGS) entry which is preliminary data.</text>
</comment>
<evidence type="ECO:0000256" key="1">
    <source>
        <dbReference type="SAM" id="MobiDB-lite"/>
    </source>
</evidence>
<evidence type="ECO:0000313" key="3">
    <source>
        <dbReference type="Proteomes" id="UP000023152"/>
    </source>
</evidence>
<sequence>MKTLLKTTGVQDPKHKEKIVSKYVVFFFSEFRVSQQAVIKKTHKNKNNNDSKSEAASIPCNESAEYTKRVFRLVRKPSKRQVPSENTSESKEVDRNAETQKQTLTQLTTGNKTTRKGPPSNVHRGTATDNRNSEGMFQRMKQSYEYLNTKNEQLKKEPNNNNAQWWSMSTDDNDTYTKPTRGYDDPLNPIVDNAKRSHLSLERNIEARDSSLLSSPQQPTRKFEPCLPVAARQNRRTKPRGGFRWKSTRKEKCDDNDTNNNNNNYRNNEIRRGHEPRQTEDDNVSHSQPRNALSRIRPRYEAIIDLTYFKDTNTYFRTDSNGMEEDEETRYDLYEVIEEDSNDLICVKPKTQDRDDHIPTIVMDESISPLQKKYERAKIRKKVEHLSSLGEFDVTSGDEDDADDPNNHESEEECGEDEEADEDNYDLRRKRKHAKQNLGNAGYKVEEEEEDLDWEDNTRERFYQGHFDNSHHSSNANWLWFHDSRNQNTMEKTHADELIDMYDQLPFE</sequence>
<feature type="compositionally biased region" description="Low complexity" evidence="1">
    <location>
        <begin position="99"/>
        <end position="112"/>
    </location>
</feature>
<feature type="region of interest" description="Disordered" evidence="1">
    <location>
        <begin position="433"/>
        <end position="452"/>
    </location>
</feature>
<feature type="compositionally biased region" description="Low complexity" evidence="1">
    <location>
        <begin position="258"/>
        <end position="267"/>
    </location>
</feature>
<gene>
    <name evidence="2" type="ORF">RFI_16978</name>
</gene>
<dbReference type="AlphaFoldDB" id="X6N2W0"/>
<feature type="region of interest" description="Disordered" evidence="1">
    <location>
        <begin position="390"/>
        <end position="423"/>
    </location>
</feature>
<feature type="compositionally biased region" description="Basic and acidic residues" evidence="1">
    <location>
        <begin position="88"/>
        <end position="98"/>
    </location>
</feature>
<dbReference type="EMBL" id="ASPP01012816">
    <property type="protein sequence ID" value="ETO20238.1"/>
    <property type="molecule type" value="Genomic_DNA"/>
</dbReference>
<reference evidence="2 3" key="1">
    <citation type="journal article" date="2013" name="Curr. Biol.">
        <title>The Genome of the Foraminiferan Reticulomyxa filosa.</title>
        <authorList>
            <person name="Glockner G."/>
            <person name="Hulsmann N."/>
            <person name="Schleicher M."/>
            <person name="Noegel A.A."/>
            <person name="Eichinger L."/>
            <person name="Gallinger C."/>
            <person name="Pawlowski J."/>
            <person name="Sierra R."/>
            <person name="Euteneuer U."/>
            <person name="Pillet L."/>
            <person name="Moustafa A."/>
            <person name="Platzer M."/>
            <person name="Groth M."/>
            <person name="Szafranski K."/>
            <person name="Schliwa M."/>
        </authorList>
    </citation>
    <scope>NUCLEOTIDE SEQUENCE [LARGE SCALE GENOMIC DNA]</scope>
</reference>
<feature type="region of interest" description="Disordered" evidence="1">
    <location>
        <begin position="75"/>
        <end position="135"/>
    </location>
</feature>
<name>X6N2W0_RETFI</name>
<protein>
    <submittedName>
        <fullName evidence="2">Uncharacterized protein</fullName>
    </submittedName>
</protein>
<proteinExistence type="predicted"/>
<dbReference type="Proteomes" id="UP000023152">
    <property type="component" value="Unassembled WGS sequence"/>
</dbReference>
<feature type="compositionally biased region" description="Basic residues" evidence="1">
    <location>
        <begin position="233"/>
        <end position="247"/>
    </location>
</feature>
<feature type="region of interest" description="Disordered" evidence="1">
    <location>
        <begin position="230"/>
        <end position="294"/>
    </location>
</feature>
<feature type="compositionally biased region" description="Basic and acidic residues" evidence="1">
    <location>
        <begin position="268"/>
        <end position="284"/>
    </location>
</feature>
<accession>X6N2W0</accession>
<evidence type="ECO:0000313" key="2">
    <source>
        <dbReference type="EMBL" id="ETO20238.1"/>
    </source>
</evidence>